<sequence length="70" mass="7767">MATNIRGNNDGEHGENDSYTIHGRGVVDRDTLVNEVNNGQHPNHHVVNVNGQEYVRSNPDSTESNNINKD</sequence>
<evidence type="ECO:0000313" key="2">
    <source>
        <dbReference type="EMBL" id="PYE61133.1"/>
    </source>
</evidence>
<dbReference type="InterPro" id="IPR024997">
    <property type="entry name" value="DUF3892"/>
</dbReference>
<dbReference type="RefSeq" id="WP_101054424.1">
    <property type="nucleotide sequence ID" value="NZ_BMXX01000017.1"/>
</dbReference>
<comment type="caution">
    <text evidence="2">The sequence shown here is derived from an EMBL/GenBank/DDBJ whole genome shotgun (WGS) entry which is preliminary data.</text>
</comment>
<dbReference type="Pfam" id="PF13031">
    <property type="entry name" value="DUF3892"/>
    <property type="match status" value="1"/>
</dbReference>
<accession>A0ABX5PTC9</accession>
<keyword evidence="3" id="KW-1185">Reference proteome</keyword>
<proteinExistence type="predicted"/>
<protein>
    <submittedName>
        <fullName evidence="2">Uncharacterized protein DUF3892</fullName>
    </submittedName>
</protein>
<organism evidence="2 3">
    <name type="scientific">Shewanella chilikensis</name>
    <dbReference type="NCBI Taxonomy" id="558541"/>
    <lineage>
        <taxon>Bacteria</taxon>
        <taxon>Pseudomonadati</taxon>
        <taxon>Pseudomonadota</taxon>
        <taxon>Gammaproteobacteria</taxon>
        <taxon>Alteromonadales</taxon>
        <taxon>Shewanellaceae</taxon>
        <taxon>Shewanella</taxon>
    </lineage>
</organism>
<reference evidence="2 3" key="1">
    <citation type="submission" date="2018-06" db="EMBL/GenBank/DDBJ databases">
        <title>Genomic Encyclopedia of Type Strains, Phase III (KMG-III): the genomes of soil and plant-associated and newly described type strains.</title>
        <authorList>
            <person name="Whitman W."/>
        </authorList>
    </citation>
    <scope>NUCLEOTIDE SEQUENCE [LARGE SCALE GENOMIC DNA]</scope>
    <source>
        <strain evidence="2 3">JC5</strain>
    </source>
</reference>
<dbReference type="EMBL" id="QJSY01000001">
    <property type="protein sequence ID" value="PYE61133.1"/>
    <property type="molecule type" value="Genomic_DNA"/>
</dbReference>
<name>A0ABX5PTC9_9GAMM</name>
<evidence type="ECO:0000313" key="3">
    <source>
        <dbReference type="Proteomes" id="UP000247584"/>
    </source>
</evidence>
<evidence type="ECO:0000256" key="1">
    <source>
        <dbReference type="SAM" id="MobiDB-lite"/>
    </source>
</evidence>
<feature type="region of interest" description="Disordered" evidence="1">
    <location>
        <begin position="1"/>
        <end position="22"/>
    </location>
</feature>
<dbReference type="Proteomes" id="UP000247584">
    <property type="component" value="Unassembled WGS sequence"/>
</dbReference>
<gene>
    <name evidence="2" type="ORF">C8J23_101175</name>
</gene>